<evidence type="ECO:0000256" key="4">
    <source>
        <dbReference type="ARBA" id="ARBA00022679"/>
    </source>
</evidence>
<keyword evidence="4 9" id="KW-0808">Transferase</keyword>
<dbReference type="InterPro" id="IPR004960">
    <property type="entry name" value="LipA_acyltrans"/>
</dbReference>
<evidence type="ECO:0000256" key="6">
    <source>
        <dbReference type="ARBA" id="ARBA00023315"/>
    </source>
</evidence>
<dbReference type="AlphaFoldDB" id="A0A0D6PAQ5"/>
<dbReference type="PANTHER" id="PTHR30606">
    <property type="entry name" value="LIPID A BIOSYNTHESIS LAUROYL ACYLTRANSFERASE"/>
    <property type="match status" value="1"/>
</dbReference>
<keyword evidence="3" id="KW-0997">Cell inner membrane</keyword>
<feature type="compositionally biased region" description="Gly residues" evidence="7">
    <location>
        <begin position="321"/>
        <end position="331"/>
    </location>
</feature>
<comment type="subcellular location">
    <subcellularLocation>
        <location evidence="1">Cell inner membrane</location>
    </subcellularLocation>
</comment>
<dbReference type="GO" id="GO:0016746">
    <property type="term" value="F:acyltransferase activity"/>
    <property type="evidence" value="ECO:0007669"/>
    <property type="project" value="UniProtKB-KW"/>
</dbReference>
<dbReference type="Pfam" id="PF03279">
    <property type="entry name" value="Lip_A_acyltrans"/>
    <property type="match status" value="1"/>
</dbReference>
<keyword evidence="8" id="KW-1133">Transmembrane helix</keyword>
<name>A0A0D6PAQ5_9PROT</name>
<keyword evidence="2" id="KW-1003">Cell membrane</keyword>
<evidence type="ECO:0000256" key="2">
    <source>
        <dbReference type="ARBA" id="ARBA00022475"/>
    </source>
</evidence>
<dbReference type="PIRSF" id="PIRSF028561">
    <property type="entry name" value="Ac_Trasf"/>
    <property type="match status" value="1"/>
</dbReference>
<feature type="transmembrane region" description="Helical" evidence="8">
    <location>
        <begin position="23"/>
        <end position="48"/>
    </location>
</feature>
<evidence type="ECO:0000256" key="3">
    <source>
        <dbReference type="ARBA" id="ARBA00022519"/>
    </source>
</evidence>
<dbReference type="CDD" id="cd07984">
    <property type="entry name" value="LPLAT_LABLAT-like"/>
    <property type="match status" value="1"/>
</dbReference>
<dbReference type="Proteomes" id="UP000032680">
    <property type="component" value="Unassembled WGS sequence"/>
</dbReference>
<keyword evidence="6 9" id="KW-0012">Acyltransferase</keyword>
<evidence type="ECO:0000313" key="9">
    <source>
        <dbReference type="EMBL" id="GAN78446.1"/>
    </source>
</evidence>
<feature type="region of interest" description="Disordered" evidence="7">
    <location>
        <begin position="304"/>
        <end position="331"/>
    </location>
</feature>
<evidence type="ECO:0000256" key="8">
    <source>
        <dbReference type="SAM" id="Phobius"/>
    </source>
</evidence>
<keyword evidence="5 8" id="KW-0472">Membrane</keyword>
<accession>A0A0D6PAQ5</accession>
<evidence type="ECO:0000313" key="10">
    <source>
        <dbReference type="Proteomes" id="UP000032680"/>
    </source>
</evidence>
<dbReference type="InterPro" id="IPR014548">
    <property type="entry name" value="Ac_Trasf"/>
</dbReference>
<keyword evidence="10" id="KW-1185">Reference proteome</keyword>
<sequence>MTVAERGWHLAPERGGARLLRTAAWAMLGAGWTVGSLLLWPITLWFLATARPARAASRDYLARVLGRRARMAEVAAHFHTFAATVLDRLYLLAGRGRALVLRTEGLEVLTGIVGRGEGCVLLGAHLGSFEVLRAVGAASPVPVRALMWRRNAGALTGLFDRLAPGLRDEVIEIGEPSSMLRVQECLAGGGVVGILADRAPDGQRMVAVPFLGAPARFPAGPFILAAALHVPVVLFRAVRTGRRRYAVTFEPFAERIVLRRGAREEDIRAWVARYADALAVACRAHPFNWFNFYRFWDDADDAAPPPPGDAAGDLRGVRPGAPGGGGGEPAP</sequence>
<reference evidence="9 10" key="1">
    <citation type="submission" date="2012-11" db="EMBL/GenBank/DDBJ databases">
        <title>Whole genome sequence of Acidisphaera rubrifaciens HS-AP3.</title>
        <authorList>
            <person name="Azuma Y."/>
            <person name="Higashiura N."/>
            <person name="Hirakawa H."/>
            <person name="Matsushita K."/>
        </authorList>
    </citation>
    <scope>NUCLEOTIDE SEQUENCE [LARGE SCALE GENOMIC DNA]</scope>
    <source>
        <strain evidence="9 10">HS-AP3</strain>
    </source>
</reference>
<evidence type="ECO:0000256" key="1">
    <source>
        <dbReference type="ARBA" id="ARBA00004533"/>
    </source>
</evidence>
<dbReference type="PANTHER" id="PTHR30606:SF9">
    <property type="entry name" value="LIPID A BIOSYNTHESIS LAUROYLTRANSFERASE"/>
    <property type="match status" value="1"/>
</dbReference>
<dbReference type="GO" id="GO:0005886">
    <property type="term" value="C:plasma membrane"/>
    <property type="evidence" value="ECO:0007669"/>
    <property type="project" value="UniProtKB-SubCell"/>
</dbReference>
<proteinExistence type="predicted"/>
<evidence type="ECO:0000256" key="5">
    <source>
        <dbReference type="ARBA" id="ARBA00023136"/>
    </source>
</evidence>
<keyword evidence="8" id="KW-0812">Transmembrane</keyword>
<organism evidence="9 10">
    <name type="scientific">Acidisphaera rubrifaciens HS-AP3</name>
    <dbReference type="NCBI Taxonomy" id="1231350"/>
    <lineage>
        <taxon>Bacteria</taxon>
        <taxon>Pseudomonadati</taxon>
        <taxon>Pseudomonadota</taxon>
        <taxon>Alphaproteobacteria</taxon>
        <taxon>Acetobacterales</taxon>
        <taxon>Acetobacteraceae</taxon>
        <taxon>Acidisphaera</taxon>
    </lineage>
</organism>
<dbReference type="EMBL" id="BANB01000861">
    <property type="protein sequence ID" value="GAN78446.1"/>
    <property type="molecule type" value="Genomic_DNA"/>
</dbReference>
<dbReference type="GO" id="GO:0009247">
    <property type="term" value="P:glycolipid biosynthetic process"/>
    <property type="evidence" value="ECO:0007669"/>
    <property type="project" value="UniProtKB-ARBA"/>
</dbReference>
<protein>
    <submittedName>
        <fullName evidence="9">Acyltransferase</fullName>
    </submittedName>
</protein>
<comment type="caution">
    <text evidence="9">The sequence shown here is derived from an EMBL/GenBank/DDBJ whole genome shotgun (WGS) entry which is preliminary data.</text>
</comment>
<gene>
    <name evidence="9" type="ORF">Asru_0863_03</name>
</gene>
<evidence type="ECO:0000256" key="7">
    <source>
        <dbReference type="SAM" id="MobiDB-lite"/>
    </source>
</evidence>